<protein>
    <recommendedName>
        <fullName evidence="2">Alpha/beta hydrolase fold-3 domain-containing protein</fullName>
    </recommendedName>
</protein>
<gene>
    <name evidence="3" type="ORF">TeGR_g7928</name>
</gene>
<comment type="caution">
    <text evidence="3">The sequence shown here is derived from an EMBL/GenBank/DDBJ whole genome shotgun (WGS) entry which is preliminary data.</text>
</comment>
<evidence type="ECO:0000313" key="4">
    <source>
        <dbReference type="Proteomes" id="UP001165060"/>
    </source>
</evidence>
<organism evidence="3 4">
    <name type="scientific">Tetraparma gracilis</name>
    <dbReference type="NCBI Taxonomy" id="2962635"/>
    <lineage>
        <taxon>Eukaryota</taxon>
        <taxon>Sar</taxon>
        <taxon>Stramenopiles</taxon>
        <taxon>Ochrophyta</taxon>
        <taxon>Bolidophyceae</taxon>
        <taxon>Parmales</taxon>
        <taxon>Triparmaceae</taxon>
        <taxon>Tetraparma</taxon>
    </lineage>
</organism>
<name>A0ABQ6MWV7_9STRA</name>
<evidence type="ECO:0000313" key="3">
    <source>
        <dbReference type="EMBL" id="GMI35211.1"/>
    </source>
</evidence>
<dbReference type="SUPFAM" id="SSF53474">
    <property type="entry name" value="alpha/beta-Hydrolases"/>
    <property type="match status" value="1"/>
</dbReference>
<keyword evidence="4" id="KW-1185">Reference proteome</keyword>
<feature type="domain" description="Alpha/beta hydrolase fold-3" evidence="2">
    <location>
        <begin position="218"/>
        <end position="344"/>
    </location>
</feature>
<dbReference type="Pfam" id="PF07859">
    <property type="entry name" value="Abhydrolase_3"/>
    <property type="match status" value="1"/>
</dbReference>
<dbReference type="EMBL" id="BRYB01001864">
    <property type="protein sequence ID" value="GMI35211.1"/>
    <property type="molecule type" value="Genomic_DNA"/>
</dbReference>
<reference evidence="3 4" key="1">
    <citation type="journal article" date="2023" name="Commun. Biol.">
        <title>Genome analysis of Parmales, the sister group of diatoms, reveals the evolutionary specialization of diatoms from phago-mixotrophs to photoautotrophs.</title>
        <authorList>
            <person name="Ban H."/>
            <person name="Sato S."/>
            <person name="Yoshikawa S."/>
            <person name="Yamada K."/>
            <person name="Nakamura Y."/>
            <person name="Ichinomiya M."/>
            <person name="Sato N."/>
            <person name="Blanc-Mathieu R."/>
            <person name="Endo H."/>
            <person name="Kuwata A."/>
            <person name="Ogata H."/>
        </authorList>
    </citation>
    <scope>NUCLEOTIDE SEQUENCE [LARGE SCALE GENOMIC DNA]</scope>
</reference>
<dbReference type="Proteomes" id="UP001165060">
    <property type="component" value="Unassembled WGS sequence"/>
</dbReference>
<feature type="compositionally biased region" description="Basic residues" evidence="1">
    <location>
        <begin position="25"/>
        <end position="47"/>
    </location>
</feature>
<feature type="compositionally biased region" description="Low complexity" evidence="1">
    <location>
        <begin position="48"/>
        <end position="57"/>
    </location>
</feature>
<feature type="region of interest" description="Disordered" evidence="1">
    <location>
        <begin position="1"/>
        <end position="68"/>
    </location>
</feature>
<dbReference type="InterPro" id="IPR013094">
    <property type="entry name" value="AB_hydrolase_3"/>
</dbReference>
<proteinExistence type="predicted"/>
<evidence type="ECO:0000256" key="1">
    <source>
        <dbReference type="SAM" id="MobiDB-lite"/>
    </source>
</evidence>
<accession>A0ABQ6MWV7</accession>
<sequence>MPARSRSKTPKQADGAPPPLSRSKTPSRARSKTPSRARSKTPSRARSKTPTPKTKMTPTKKKLAAEHYPYPTTSTRHAYRDNNNFEQSLDVYVPGLPASADLSSLPVVLLVVGSGWMGHRALIYAGCSWWNASGPKTVASAGATCVCVRHRGAFPPPDERLLLLGAGLAGLQLANFCWAPAAELGWGYGWAGFQALCSAGAWLALSALWRLGASGSASFDDMLEDVAAAMRWVKEHGDVAGAPTVLGGYSSGGHVLSSLMLRPDIMEKHGVGVEDIKGVLLLSPLLATCPGGTFAGKMRAFTDLVMDNVWGAARGTVPSPLHDVLNGGGRGFPPHLLVGCRSETFGLSVMDTFFCREAYGAALGERGVKSEMITVDANHWTVLTSRSLYEQLSKKFGEGWGV</sequence>
<evidence type="ECO:0000259" key="2">
    <source>
        <dbReference type="Pfam" id="PF07859"/>
    </source>
</evidence>
<dbReference type="InterPro" id="IPR029058">
    <property type="entry name" value="AB_hydrolase_fold"/>
</dbReference>
<dbReference type="Gene3D" id="3.40.50.1820">
    <property type="entry name" value="alpha/beta hydrolase"/>
    <property type="match status" value="1"/>
</dbReference>